<organism evidence="2 3">
    <name type="scientific">Trifolium medium</name>
    <dbReference type="NCBI Taxonomy" id="97028"/>
    <lineage>
        <taxon>Eukaryota</taxon>
        <taxon>Viridiplantae</taxon>
        <taxon>Streptophyta</taxon>
        <taxon>Embryophyta</taxon>
        <taxon>Tracheophyta</taxon>
        <taxon>Spermatophyta</taxon>
        <taxon>Magnoliopsida</taxon>
        <taxon>eudicotyledons</taxon>
        <taxon>Gunneridae</taxon>
        <taxon>Pentapetalae</taxon>
        <taxon>rosids</taxon>
        <taxon>fabids</taxon>
        <taxon>Fabales</taxon>
        <taxon>Fabaceae</taxon>
        <taxon>Papilionoideae</taxon>
        <taxon>50 kb inversion clade</taxon>
        <taxon>NPAAA clade</taxon>
        <taxon>Hologalegina</taxon>
        <taxon>IRL clade</taxon>
        <taxon>Trifolieae</taxon>
        <taxon>Trifolium</taxon>
    </lineage>
</organism>
<feature type="non-terminal residue" evidence="2">
    <location>
        <position position="29"/>
    </location>
</feature>
<proteinExistence type="predicted"/>
<sequence>MLSSNIEEDDASKDYDADEEEEENKVEEE</sequence>
<comment type="caution">
    <text evidence="2">The sequence shown here is derived from an EMBL/GenBank/DDBJ whole genome shotgun (WGS) entry which is preliminary data.</text>
</comment>
<evidence type="ECO:0000313" key="2">
    <source>
        <dbReference type="EMBL" id="MCI48572.1"/>
    </source>
</evidence>
<dbReference type="Proteomes" id="UP000265520">
    <property type="component" value="Unassembled WGS sequence"/>
</dbReference>
<evidence type="ECO:0000256" key="1">
    <source>
        <dbReference type="SAM" id="MobiDB-lite"/>
    </source>
</evidence>
<accession>A0A392SJF2</accession>
<protein>
    <submittedName>
        <fullName evidence="2">Uncharacterized protein</fullName>
    </submittedName>
</protein>
<keyword evidence="3" id="KW-1185">Reference proteome</keyword>
<reference evidence="2 3" key="1">
    <citation type="journal article" date="2018" name="Front. Plant Sci.">
        <title>Red Clover (Trifolium pratense) and Zigzag Clover (T. medium) - A Picture of Genomic Similarities and Differences.</title>
        <authorList>
            <person name="Dluhosova J."/>
            <person name="Istvanek J."/>
            <person name="Nedelnik J."/>
            <person name="Repkova J."/>
        </authorList>
    </citation>
    <scope>NUCLEOTIDE SEQUENCE [LARGE SCALE GENOMIC DNA]</scope>
    <source>
        <strain evidence="3">cv. 10/8</strain>
        <tissue evidence="2">Leaf</tissue>
    </source>
</reference>
<feature type="region of interest" description="Disordered" evidence="1">
    <location>
        <begin position="1"/>
        <end position="29"/>
    </location>
</feature>
<name>A0A392SJF2_9FABA</name>
<evidence type="ECO:0000313" key="3">
    <source>
        <dbReference type="Proteomes" id="UP000265520"/>
    </source>
</evidence>
<dbReference type="AlphaFoldDB" id="A0A392SJF2"/>
<dbReference type="EMBL" id="LXQA010388367">
    <property type="protein sequence ID" value="MCI48572.1"/>
    <property type="molecule type" value="Genomic_DNA"/>
</dbReference>